<evidence type="ECO:0000259" key="4">
    <source>
        <dbReference type="PROSITE" id="PS51352"/>
    </source>
</evidence>
<dbReference type="InterPro" id="IPR013766">
    <property type="entry name" value="Thioredoxin_domain"/>
</dbReference>
<gene>
    <name evidence="5" type="ORF">E3T61_06575</name>
</gene>
<dbReference type="Gene3D" id="3.40.30.10">
    <property type="entry name" value="Glutaredoxin"/>
    <property type="match status" value="1"/>
</dbReference>
<keyword evidence="6" id="KW-1185">Reference proteome</keyword>
<dbReference type="Pfam" id="PF14561">
    <property type="entry name" value="TPR_20"/>
    <property type="match status" value="1"/>
</dbReference>
<comment type="similarity">
    <text evidence="1">Belongs to the thioredoxin family.</text>
</comment>
<reference evidence="5 6" key="1">
    <citation type="submission" date="2019-03" db="EMBL/GenBank/DDBJ databases">
        <title>Genomics of glacier-inhabiting Cryobacterium strains.</title>
        <authorList>
            <person name="Liu Q."/>
            <person name="Xin Y.-H."/>
        </authorList>
    </citation>
    <scope>NUCLEOTIDE SEQUENCE [LARGE SCALE GENOMIC DNA]</scope>
    <source>
        <strain evidence="5 6">Sr59</strain>
    </source>
</reference>
<dbReference type="SUPFAM" id="SSF52833">
    <property type="entry name" value="Thioredoxin-like"/>
    <property type="match status" value="1"/>
</dbReference>
<dbReference type="OrthoDB" id="5181746at2"/>
<feature type="domain" description="Thioredoxin" evidence="4">
    <location>
        <begin position="22"/>
        <end position="156"/>
    </location>
</feature>
<dbReference type="EMBL" id="SOHM01000012">
    <property type="protein sequence ID" value="TFD91979.1"/>
    <property type="molecule type" value="Genomic_DNA"/>
</dbReference>
<evidence type="ECO:0000313" key="5">
    <source>
        <dbReference type="EMBL" id="TFD91979.1"/>
    </source>
</evidence>
<sequence length="321" mass="33826">MTVVPPAGANLRGAVDLSSLVNRPPAPAPGVSTGSAPGGAVAGVVPVPNLVLEGTDTNFAELLELSKIVPVIVDLWATWSEPATQLTPVIENLIREFNGRFVLATVDIDTNPQLAQAFQATSVPTLAAVINGQPVQLFDGVLPAAQIREVLERVLELAAQHGVTGVAEAAETPDGPPAEPVEPELPPHHREAYEAIERGDYTTAIDIYKLALARDPRDAMATAGLAQVSLLGRLQGKTIAEVRSAAADDPADLDAQLLVADLDLSGGHIEDAFDRLLGLFPGQDAAGKNAIRQRMLELFEVVGTDDPRVPPARKRLTALLY</sequence>
<dbReference type="Pfam" id="PF00085">
    <property type="entry name" value="Thioredoxin"/>
    <property type="match status" value="1"/>
</dbReference>
<dbReference type="Gene3D" id="1.25.40.10">
    <property type="entry name" value="Tetratricopeptide repeat domain"/>
    <property type="match status" value="1"/>
</dbReference>
<dbReference type="GO" id="GO:0006950">
    <property type="term" value="P:response to stress"/>
    <property type="evidence" value="ECO:0007669"/>
    <property type="project" value="UniProtKB-ARBA"/>
</dbReference>
<evidence type="ECO:0000256" key="2">
    <source>
        <dbReference type="ARBA" id="ARBA00023284"/>
    </source>
</evidence>
<dbReference type="InterPro" id="IPR036249">
    <property type="entry name" value="Thioredoxin-like_sf"/>
</dbReference>
<feature type="region of interest" description="Disordered" evidence="3">
    <location>
        <begin position="165"/>
        <end position="185"/>
    </location>
</feature>
<dbReference type="PANTHER" id="PTHR45663:SF11">
    <property type="entry name" value="GEO12009P1"/>
    <property type="match status" value="1"/>
</dbReference>
<feature type="compositionally biased region" description="Pro residues" evidence="3">
    <location>
        <begin position="174"/>
        <end position="184"/>
    </location>
</feature>
<dbReference type="Proteomes" id="UP000298468">
    <property type="component" value="Unassembled WGS sequence"/>
</dbReference>
<dbReference type="PROSITE" id="PS51352">
    <property type="entry name" value="THIOREDOXIN_2"/>
    <property type="match status" value="1"/>
</dbReference>
<evidence type="ECO:0000313" key="6">
    <source>
        <dbReference type="Proteomes" id="UP000298468"/>
    </source>
</evidence>
<evidence type="ECO:0000256" key="3">
    <source>
        <dbReference type="SAM" id="MobiDB-lite"/>
    </source>
</evidence>
<dbReference type="RefSeq" id="WP_134640099.1">
    <property type="nucleotide sequence ID" value="NZ_SOHM01000012.1"/>
</dbReference>
<dbReference type="InterPro" id="IPR011990">
    <property type="entry name" value="TPR-like_helical_dom_sf"/>
</dbReference>
<keyword evidence="2" id="KW-0676">Redox-active center</keyword>
<dbReference type="GO" id="GO:0015035">
    <property type="term" value="F:protein-disulfide reductase activity"/>
    <property type="evidence" value="ECO:0007669"/>
    <property type="project" value="TreeGrafter"/>
</dbReference>
<proteinExistence type="inferred from homology"/>
<name>A0A4R9BWA4_9MICO</name>
<organism evidence="5 6">
    <name type="scientific">Cryobacterium lactosi</name>
    <dbReference type="NCBI Taxonomy" id="1259202"/>
    <lineage>
        <taxon>Bacteria</taxon>
        <taxon>Bacillati</taxon>
        <taxon>Actinomycetota</taxon>
        <taxon>Actinomycetes</taxon>
        <taxon>Micrococcales</taxon>
        <taxon>Microbacteriaceae</taxon>
        <taxon>Cryobacterium</taxon>
    </lineage>
</organism>
<dbReference type="SUPFAM" id="SSF48452">
    <property type="entry name" value="TPR-like"/>
    <property type="match status" value="1"/>
</dbReference>
<evidence type="ECO:0000256" key="1">
    <source>
        <dbReference type="ARBA" id="ARBA00008987"/>
    </source>
</evidence>
<dbReference type="AlphaFoldDB" id="A0A4R9BWA4"/>
<comment type="caution">
    <text evidence="5">The sequence shown here is derived from an EMBL/GenBank/DDBJ whole genome shotgun (WGS) entry which is preliminary data.</text>
</comment>
<dbReference type="GO" id="GO:0005737">
    <property type="term" value="C:cytoplasm"/>
    <property type="evidence" value="ECO:0007669"/>
    <property type="project" value="TreeGrafter"/>
</dbReference>
<protein>
    <submittedName>
        <fullName evidence="5">Tetratricopeptide repeat protein</fullName>
    </submittedName>
</protein>
<dbReference type="PANTHER" id="PTHR45663">
    <property type="entry name" value="GEO12009P1"/>
    <property type="match status" value="1"/>
</dbReference>
<dbReference type="CDD" id="cd02956">
    <property type="entry name" value="ybbN"/>
    <property type="match status" value="1"/>
</dbReference>
<accession>A0A4R9BWA4</accession>